<dbReference type="GO" id="GO:0016788">
    <property type="term" value="F:hydrolase activity, acting on ester bonds"/>
    <property type="evidence" value="ECO:0007669"/>
    <property type="project" value="InterPro"/>
</dbReference>
<dbReference type="Proteomes" id="UP000190074">
    <property type="component" value="Unassembled WGS sequence"/>
</dbReference>
<dbReference type="SUPFAM" id="SSF51556">
    <property type="entry name" value="Metallo-dependent hydrolases"/>
    <property type="match status" value="1"/>
</dbReference>
<accession>A0A1T9S7V6</accession>
<organism evidence="1 2">
    <name type="scientific">Mycobacteroides abscessus subsp. massiliense</name>
    <dbReference type="NCBI Taxonomy" id="1962118"/>
    <lineage>
        <taxon>Bacteria</taxon>
        <taxon>Bacillati</taxon>
        <taxon>Actinomycetota</taxon>
        <taxon>Actinomycetes</taxon>
        <taxon>Mycobacteriales</taxon>
        <taxon>Mycobacteriaceae</taxon>
        <taxon>Mycobacteroides</taxon>
        <taxon>Mycobacteroides abscessus</taxon>
    </lineage>
</organism>
<dbReference type="InterPro" id="IPR032466">
    <property type="entry name" value="Metal_Hydrolase"/>
</dbReference>
<dbReference type="EC" id="3.1.21.-" evidence="1"/>
<dbReference type="RefSeq" id="WP_005137342.1">
    <property type="nucleotide sequence ID" value="NZ_CP021122.1"/>
</dbReference>
<evidence type="ECO:0000313" key="1">
    <source>
        <dbReference type="EMBL" id="SKM98583.1"/>
    </source>
</evidence>
<name>A0A1T9S7V6_9MYCO</name>
<dbReference type="PANTHER" id="PTHR46124">
    <property type="entry name" value="D-AMINOACYL-TRNA DEACYLASE"/>
    <property type="match status" value="1"/>
</dbReference>
<keyword evidence="1" id="KW-0378">Hydrolase</keyword>
<dbReference type="InterPro" id="IPR001130">
    <property type="entry name" value="TatD-like"/>
</dbReference>
<sequence>MRMLPALDLHAHIEPAIAAHELAALDAAVFAVTRSLDEAEAALRRNDPTTVWGVGCHPGLVRAQRDFSAKQFADLLDATPFAGEVGLDGKSRVPMTTQIATFRSVLEALRDKPRITTIHSYSATGKVLELLAEVEPLGIVLHWWLGSPTETTRAVDLGCYFSVNAAMLKSDDILRSIPIDRLLTETDHPFGDRRSHSVRRPGAVGDVEVALATMHGQSKEMIRVQLWRNLRTVVSELEVSAMLPKNLRRHLAAV</sequence>
<gene>
    <name evidence="1" type="primary">ycfH</name>
    <name evidence="1" type="ORF">SAMEA2259716_05673</name>
</gene>
<proteinExistence type="predicted"/>
<dbReference type="PANTHER" id="PTHR46124:SF2">
    <property type="entry name" value="D-AMINOACYL-TRNA DEACYLASE"/>
    <property type="match status" value="1"/>
</dbReference>
<reference evidence="1 2" key="1">
    <citation type="submission" date="2016-11" db="EMBL/GenBank/DDBJ databases">
        <authorList>
            <consortium name="Pathogen Informatics"/>
        </authorList>
    </citation>
    <scope>NUCLEOTIDE SEQUENCE [LARGE SCALE GENOMIC DNA]</scope>
    <source>
        <strain evidence="1 2">911</strain>
    </source>
</reference>
<dbReference type="Pfam" id="PF01026">
    <property type="entry name" value="TatD_DNase"/>
    <property type="match status" value="1"/>
</dbReference>
<dbReference type="EMBL" id="FVGW01000021">
    <property type="protein sequence ID" value="SKM98583.1"/>
    <property type="molecule type" value="Genomic_DNA"/>
</dbReference>
<dbReference type="Gene3D" id="3.20.20.140">
    <property type="entry name" value="Metal-dependent hydrolases"/>
    <property type="match status" value="1"/>
</dbReference>
<dbReference type="AlphaFoldDB" id="A0A1T9S7V6"/>
<protein>
    <submittedName>
        <fullName evidence="1">TatD family deoxyribonuclease</fullName>
        <ecNumber evidence="1">3.1.21.-</ecNumber>
    </submittedName>
</protein>
<evidence type="ECO:0000313" key="2">
    <source>
        <dbReference type="Proteomes" id="UP000190074"/>
    </source>
</evidence>